<dbReference type="RefSeq" id="WP_170211805.1">
    <property type="nucleotide sequence ID" value="NZ_RBXO01000001.1"/>
</dbReference>
<protein>
    <submittedName>
        <fullName evidence="2">Uncharacterized protein</fullName>
    </submittedName>
</protein>
<evidence type="ECO:0000313" key="3">
    <source>
        <dbReference type="Proteomes" id="UP000282084"/>
    </source>
</evidence>
<dbReference type="AlphaFoldDB" id="A0A495VXR4"/>
<reference evidence="2 3" key="1">
    <citation type="submission" date="2018-10" db="EMBL/GenBank/DDBJ databases">
        <title>Sequencing the genomes of 1000 actinobacteria strains.</title>
        <authorList>
            <person name="Klenk H.-P."/>
        </authorList>
    </citation>
    <scope>NUCLEOTIDE SEQUENCE [LARGE SCALE GENOMIC DNA]</scope>
    <source>
        <strain evidence="2 3">DSM 43800</strain>
    </source>
</reference>
<dbReference type="EMBL" id="RBXO01000001">
    <property type="protein sequence ID" value="RKT54116.1"/>
    <property type="molecule type" value="Genomic_DNA"/>
</dbReference>
<dbReference type="Proteomes" id="UP000282084">
    <property type="component" value="Unassembled WGS sequence"/>
</dbReference>
<name>A0A495VXR4_9PSEU</name>
<proteinExistence type="predicted"/>
<sequence length="102" mass="10792">MTWSYSRDVALLRDVPDLRPGHDISLGSACAGLNGDATAALRELVEHGDLTVTADPPDPARCVPDPALCVPRFRPTRPGPTRPDPVRPGPTRPGPTRPGSGH</sequence>
<keyword evidence="3" id="KW-1185">Reference proteome</keyword>
<feature type="region of interest" description="Disordered" evidence="1">
    <location>
        <begin position="50"/>
        <end position="102"/>
    </location>
</feature>
<organism evidence="2 3">
    <name type="scientific">Saccharothrix australiensis</name>
    <dbReference type="NCBI Taxonomy" id="2072"/>
    <lineage>
        <taxon>Bacteria</taxon>
        <taxon>Bacillati</taxon>
        <taxon>Actinomycetota</taxon>
        <taxon>Actinomycetes</taxon>
        <taxon>Pseudonocardiales</taxon>
        <taxon>Pseudonocardiaceae</taxon>
        <taxon>Saccharothrix</taxon>
    </lineage>
</organism>
<evidence type="ECO:0000313" key="2">
    <source>
        <dbReference type="EMBL" id="RKT54116.1"/>
    </source>
</evidence>
<feature type="compositionally biased region" description="Pro residues" evidence="1">
    <location>
        <begin position="77"/>
        <end position="96"/>
    </location>
</feature>
<accession>A0A495VXR4</accession>
<gene>
    <name evidence="2" type="ORF">C8E97_2717</name>
</gene>
<comment type="caution">
    <text evidence="2">The sequence shown here is derived from an EMBL/GenBank/DDBJ whole genome shotgun (WGS) entry which is preliminary data.</text>
</comment>
<evidence type="ECO:0000256" key="1">
    <source>
        <dbReference type="SAM" id="MobiDB-lite"/>
    </source>
</evidence>